<evidence type="ECO:0000256" key="1">
    <source>
        <dbReference type="ARBA" id="ARBA00004141"/>
    </source>
</evidence>
<dbReference type="AlphaFoldDB" id="A0A7R9PYN5"/>
<evidence type="ECO:0000256" key="11">
    <source>
        <dbReference type="SAM" id="Phobius"/>
    </source>
</evidence>
<keyword evidence="5" id="KW-0276">Fatty acid metabolism</keyword>
<accession>A0A7R9PYN5</accession>
<keyword evidence="3" id="KW-0444">Lipid biosynthesis</keyword>
<gene>
    <name evidence="12" type="ORF">OSB1V03_LOCUS6106</name>
</gene>
<keyword evidence="10" id="KW-0275">Fatty acid biosynthesis</keyword>
<keyword evidence="4 11" id="KW-0812">Transmembrane</keyword>
<evidence type="ECO:0000256" key="4">
    <source>
        <dbReference type="ARBA" id="ARBA00022692"/>
    </source>
</evidence>
<evidence type="ECO:0000256" key="8">
    <source>
        <dbReference type="ARBA" id="ARBA00023098"/>
    </source>
</evidence>
<dbReference type="PANTHER" id="PTHR11351">
    <property type="entry name" value="ACYL-COA DESATURASE"/>
    <property type="match status" value="1"/>
</dbReference>
<organism evidence="12">
    <name type="scientific">Medioppia subpectinata</name>
    <dbReference type="NCBI Taxonomy" id="1979941"/>
    <lineage>
        <taxon>Eukaryota</taxon>
        <taxon>Metazoa</taxon>
        <taxon>Ecdysozoa</taxon>
        <taxon>Arthropoda</taxon>
        <taxon>Chelicerata</taxon>
        <taxon>Arachnida</taxon>
        <taxon>Acari</taxon>
        <taxon>Acariformes</taxon>
        <taxon>Sarcoptiformes</taxon>
        <taxon>Oribatida</taxon>
        <taxon>Brachypylina</taxon>
        <taxon>Oppioidea</taxon>
        <taxon>Oppiidae</taxon>
        <taxon>Medioppia</taxon>
    </lineage>
</organism>
<keyword evidence="8" id="KW-0443">Lipid metabolism</keyword>
<dbReference type="GO" id="GO:0005506">
    <property type="term" value="F:iron ion binding"/>
    <property type="evidence" value="ECO:0007669"/>
    <property type="project" value="TreeGrafter"/>
</dbReference>
<evidence type="ECO:0000256" key="6">
    <source>
        <dbReference type="ARBA" id="ARBA00022989"/>
    </source>
</evidence>
<keyword evidence="13" id="KW-1185">Reference proteome</keyword>
<keyword evidence="6 11" id="KW-1133">Transmembrane helix</keyword>
<comment type="similarity">
    <text evidence="2">Belongs to the fatty acid desaturase type 1 family.</text>
</comment>
<evidence type="ECO:0000256" key="9">
    <source>
        <dbReference type="ARBA" id="ARBA00023136"/>
    </source>
</evidence>
<evidence type="ECO:0000256" key="7">
    <source>
        <dbReference type="ARBA" id="ARBA00023002"/>
    </source>
</evidence>
<feature type="transmembrane region" description="Helical" evidence="11">
    <location>
        <begin position="100"/>
        <end position="121"/>
    </location>
</feature>
<reference evidence="12" key="1">
    <citation type="submission" date="2020-11" db="EMBL/GenBank/DDBJ databases">
        <authorList>
            <person name="Tran Van P."/>
        </authorList>
    </citation>
    <scope>NUCLEOTIDE SEQUENCE</scope>
</reference>
<evidence type="ECO:0000256" key="3">
    <source>
        <dbReference type="ARBA" id="ARBA00022516"/>
    </source>
</evidence>
<protein>
    <submittedName>
        <fullName evidence="12">Uncharacterized protein</fullName>
    </submittedName>
</protein>
<keyword evidence="9 11" id="KW-0472">Membrane</keyword>
<dbReference type="GO" id="GO:0006636">
    <property type="term" value="P:unsaturated fatty acid biosynthetic process"/>
    <property type="evidence" value="ECO:0007669"/>
    <property type="project" value="TreeGrafter"/>
</dbReference>
<dbReference type="InterPro" id="IPR015876">
    <property type="entry name" value="Acyl-CoA_DS"/>
</dbReference>
<dbReference type="PANTHER" id="PTHR11351:SF31">
    <property type="entry name" value="DESATURASE 1, ISOFORM A-RELATED"/>
    <property type="match status" value="1"/>
</dbReference>
<name>A0A7R9PYN5_9ACAR</name>
<proteinExistence type="inferred from homology"/>
<dbReference type="GO" id="GO:0005789">
    <property type="term" value="C:endoplasmic reticulum membrane"/>
    <property type="evidence" value="ECO:0007669"/>
    <property type="project" value="TreeGrafter"/>
</dbReference>
<keyword evidence="7" id="KW-0560">Oxidoreductase</keyword>
<evidence type="ECO:0000256" key="5">
    <source>
        <dbReference type="ARBA" id="ARBA00022832"/>
    </source>
</evidence>
<evidence type="ECO:0000313" key="12">
    <source>
        <dbReference type="EMBL" id="CAD7625673.1"/>
    </source>
</evidence>
<evidence type="ECO:0000256" key="10">
    <source>
        <dbReference type="ARBA" id="ARBA00023160"/>
    </source>
</evidence>
<dbReference type="Proteomes" id="UP000759131">
    <property type="component" value="Unassembled WGS sequence"/>
</dbReference>
<comment type="subcellular location">
    <subcellularLocation>
        <location evidence="1">Membrane</location>
        <topology evidence="1">Multi-pass membrane protein</topology>
    </subcellularLocation>
</comment>
<sequence length="122" mass="14057">MFGYRPYDKSIQPTDNTVLVYLAMGGGYHNYHHAFPQDYSGSEYGWEQNFNPTTLLIDMFAKIGWAYDRKKVSAEIVRMRTKRTGDTTALRRNASMAMDVVLGLLILYWPLPVIYGIRLLVN</sequence>
<evidence type="ECO:0000313" key="13">
    <source>
        <dbReference type="Proteomes" id="UP000759131"/>
    </source>
</evidence>
<dbReference type="EMBL" id="CAJPIZ010003237">
    <property type="protein sequence ID" value="CAG2106103.1"/>
    <property type="molecule type" value="Genomic_DNA"/>
</dbReference>
<dbReference type="GO" id="GO:0004768">
    <property type="term" value="F:stearoyl-CoA 9-desaturase activity"/>
    <property type="evidence" value="ECO:0007669"/>
    <property type="project" value="TreeGrafter"/>
</dbReference>
<evidence type="ECO:0000256" key="2">
    <source>
        <dbReference type="ARBA" id="ARBA00009295"/>
    </source>
</evidence>
<dbReference type="OrthoDB" id="10260134at2759"/>
<dbReference type="EMBL" id="OC857812">
    <property type="protein sequence ID" value="CAD7625673.1"/>
    <property type="molecule type" value="Genomic_DNA"/>
</dbReference>